<gene>
    <name evidence="1" type="ordered locus">Geob_2546</name>
</gene>
<dbReference type="KEGG" id="geo:Geob_2546"/>
<evidence type="ECO:0000313" key="2">
    <source>
        <dbReference type="Proteomes" id="UP000007721"/>
    </source>
</evidence>
<dbReference type="HOGENOM" id="CLU_114442_0_0_7"/>
<keyword evidence="2" id="KW-1185">Reference proteome</keyword>
<dbReference type="Gene3D" id="3.10.50.30">
    <property type="entry name" value="Transcription elongation factor, GreA/GreB, C-terminal domain"/>
    <property type="match status" value="1"/>
</dbReference>
<sequence length="159" mass="17023">MNKADLLQCIVAQLSHDLEVLFNAAKTAHEAATHSENLPDNKYDTLALEASYVAQGQANRASEIRQAMEVYKQLKLLSMDGGEIRLTALVRLEAEDGASKTIFIGPLEGGLKIAFGRAEVVVITPGSPLGSELMGKTIGDAVQVGIGPNRIEYEIAEVC</sequence>
<dbReference type="Proteomes" id="UP000007721">
    <property type="component" value="Chromosome"/>
</dbReference>
<dbReference type="GO" id="GO:0032784">
    <property type="term" value="P:regulation of DNA-templated transcription elongation"/>
    <property type="evidence" value="ECO:0007669"/>
    <property type="project" value="InterPro"/>
</dbReference>
<dbReference type="eggNOG" id="COG0782">
    <property type="taxonomic scope" value="Bacteria"/>
</dbReference>
<dbReference type="STRING" id="316067.Geob_2546"/>
<accession>B9M0P4</accession>
<protein>
    <submittedName>
        <fullName evidence="1">Uncharacterized protein</fullName>
    </submittedName>
</protein>
<reference evidence="1 2" key="1">
    <citation type="submission" date="2009-01" db="EMBL/GenBank/DDBJ databases">
        <title>Complete sequence of Geobacter sp. FRC-32.</title>
        <authorList>
            <consortium name="US DOE Joint Genome Institute"/>
            <person name="Lucas S."/>
            <person name="Copeland A."/>
            <person name="Lapidus A."/>
            <person name="Glavina del Rio T."/>
            <person name="Dalin E."/>
            <person name="Tice H."/>
            <person name="Bruce D."/>
            <person name="Goodwin L."/>
            <person name="Pitluck S."/>
            <person name="Saunders E."/>
            <person name="Brettin T."/>
            <person name="Detter J.C."/>
            <person name="Han C."/>
            <person name="Larimer F."/>
            <person name="Land M."/>
            <person name="Hauser L."/>
            <person name="Kyrpides N."/>
            <person name="Ovchinnikova G."/>
            <person name="Kostka J."/>
            <person name="Richardson P."/>
        </authorList>
    </citation>
    <scope>NUCLEOTIDE SEQUENCE [LARGE SCALE GENOMIC DNA]</scope>
    <source>
        <strain evidence="2">DSM 22248 / JCM 15807 / FRC-32</strain>
    </source>
</reference>
<dbReference type="AlphaFoldDB" id="B9M0P4"/>
<dbReference type="GO" id="GO:0003677">
    <property type="term" value="F:DNA binding"/>
    <property type="evidence" value="ECO:0007669"/>
    <property type="project" value="InterPro"/>
</dbReference>
<dbReference type="InterPro" id="IPR036953">
    <property type="entry name" value="GreA/GreB_C_sf"/>
</dbReference>
<dbReference type="SUPFAM" id="SSF54534">
    <property type="entry name" value="FKBP-like"/>
    <property type="match status" value="1"/>
</dbReference>
<dbReference type="OrthoDB" id="5293337at2"/>
<dbReference type="EMBL" id="CP001390">
    <property type="protein sequence ID" value="ACM20897.1"/>
    <property type="molecule type" value="Genomic_DNA"/>
</dbReference>
<name>B9M0P4_GEODF</name>
<dbReference type="RefSeq" id="WP_012647626.1">
    <property type="nucleotide sequence ID" value="NC_011979.1"/>
</dbReference>
<evidence type="ECO:0000313" key="1">
    <source>
        <dbReference type="EMBL" id="ACM20897.1"/>
    </source>
</evidence>
<organism evidence="1 2">
    <name type="scientific">Geotalea daltonii (strain DSM 22248 / JCM 15807 / FRC-32)</name>
    <name type="common">Geobacter daltonii</name>
    <dbReference type="NCBI Taxonomy" id="316067"/>
    <lineage>
        <taxon>Bacteria</taxon>
        <taxon>Pseudomonadati</taxon>
        <taxon>Thermodesulfobacteriota</taxon>
        <taxon>Desulfuromonadia</taxon>
        <taxon>Geobacterales</taxon>
        <taxon>Geobacteraceae</taxon>
        <taxon>Geotalea</taxon>
    </lineage>
</organism>
<proteinExistence type="predicted"/>